<dbReference type="PANTHER" id="PTHR10039:SF16">
    <property type="entry name" value="GPI INOSITOL-DEACYLASE"/>
    <property type="match status" value="1"/>
</dbReference>
<dbReference type="Gene3D" id="1.25.40.20">
    <property type="entry name" value="Ankyrin repeat-containing domain"/>
    <property type="match status" value="3"/>
</dbReference>
<comment type="caution">
    <text evidence="5">The sequence shown here is derived from an EMBL/GenBank/DDBJ whole genome shotgun (WGS) entry which is preliminary data.</text>
</comment>
<dbReference type="EMBL" id="LYCR01000057">
    <property type="protein sequence ID" value="OGM44291.1"/>
    <property type="molecule type" value="Genomic_DNA"/>
</dbReference>
<dbReference type="RefSeq" id="XP_022388008.1">
    <property type="nucleotide sequence ID" value="XM_022534353.1"/>
</dbReference>
<evidence type="ECO:0000256" key="2">
    <source>
        <dbReference type="PROSITE-ProRule" id="PRU00023"/>
    </source>
</evidence>
<sequence length="1178" mass="131370">MKARLKRIFHSPLSLCRGSGPPRDSVEHLQKRGCITALPRDTPNDSSTPPVVDFWQKALRRLSMEDQVLIQKHTTTQSTSCIVSDMPVLLLVEVRQKRELCESRKWDVSFNGNTFRLGDIADRVIAWLERLKAIDDIAVNADPIHAQLPWAWIRILLQVATADRETMGSFLVGLDKVFYFIDRCKVYELLYPYDPEMEHAYLNLEATVIELYALILQFLLTAIRAYEGSRYTSISTAFWTLDCVDDYNARFEAIVPRINYGAQNCERCYSRLDRVISTDQYKSLKLMLEDIERVKSLANEFRDVNNSLQSMWRFLGNKKRGDVLRWISDIPSEDHHTVARTGRTASTGGWLFKQQVFQDWQLSKDSMIFWLHGIPGVGKTKLVSRVIDEFLQVKGQKLVYFYCDRNEELRRKPKEILCSFVKQLSIADDQTVIHDSLLQVYNDKRQRGFPSKDLNLEESEALLAQLISTYPKTILVLDGLDESEEGSRQDLISYFSRLVEQMQNLKIFISSRRNGVTASWLETKANVGIGAIHNQDDIAKFVSQKIDEDEKNRANPIPAELKHDIVRILLDKSQGMFQCAALHVTELLSLGLESDIRERLGCLPADLQCAYNKIYQRILGSTGSKFKIATRALQWVLCSERPLTRDALVFLVCQDPQTDTLTPPYVDIRYILDSCFNLLVMDSQQICRPSHLSVNEYFENLWGVGICHANAAKICLTHMLVASSQLSQESSKYSAMIDNFFPYATQYWFVHIRKYEHYIRNTGEKIDPRLSQLVERFLGRVEESGPAYRSWCERCEHLPGFPIEDLKPFSNPVLAVCRFGLHHVPPTWWESKRIDPKQTNKAANSLLVLAVFSENEHAVQKLLSLGADVNRQLDGLLCSGSALGAAASIGNREIINLLLSAGAQINQRHAGGIYGSALVASVANPEGRKAAQLLLDSGADINQELDCGIFGSALAAAATREAGWYHSTSIHLLLRAGANVNQALTSGNYGSALAAAASTPLSHKTIKLLLASGADANQRLIWGKYGSALAAAAFGSPANTSLLLDAGADVNQVLTSGLYGSALAAAAYSQARCSVKLLLDAGANVNQKLTTGLYGSALAAAVAKKGADEEIVQVLLDAGADVNQKLSSGLYSNILEAAQARTRPELYEMLLGAAIRKNRGNLGHINLEPDKNKDRKSE</sequence>
<evidence type="ECO:0000259" key="3">
    <source>
        <dbReference type="Pfam" id="PF24809"/>
    </source>
</evidence>
<feature type="repeat" description="ANK" evidence="2">
    <location>
        <begin position="878"/>
        <end position="910"/>
    </location>
</feature>
<evidence type="ECO:0000256" key="1">
    <source>
        <dbReference type="ARBA" id="ARBA00022737"/>
    </source>
</evidence>
<dbReference type="GeneID" id="34450614"/>
<dbReference type="OrthoDB" id="7464126at2759"/>
<dbReference type="Gene3D" id="3.40.50.300">
    <property type="entry name" value="P-loop containing nucleotide triphosphate hydrolases"/>
    <property type="match status" value="1"/>
</dbReference>
<keyword evidence="6" id="KW-1185">Reference proteome</keyword>
<name>A0A1F7ZXT2_9EURO</name>
<keyword evidence="2" id="KW-0040">ANK repeat</keyword>
<dbReference type="Pfam" id="PF24809">
    <property type="entry name" value="DUF7708"/>
    <property type="match status" value="1"/>
</dbReference>
<dbReference type="SMART" id="SM00248">
    <property type="entry name" value="ANK"/>
    <property type="match status" value="8"/>
</dbReference>
<dbReference type="AlphaFoldDB" id="A0A1F7ZXT2"/>
<dbReference type="STRING" id="109264.A0A1F7ZXT2"/>
<dbReference type="Pfam" id="PF24883">
    <property type="entry name" value="NPHP3_N"/>
    <property type="match status" value="1"/>
</dbReference>
<dbReference type="SUPFAM" id="SSF48403">
    <property type="entry name" value="Ankyrin repeat"/>
    <property type="match status" value="1"/>
</dbReference>
<protein>
    <submittedName>
        <fullName evidence="5">Ankyrin repeat-containing protein</fullName>
    </submittedName>
</protein>
<keyword evidence="1" id="KW-0677">Repeat</keyword>
<dbReference type="SUPFAM" id="SSF52540">
    <property type="entry name" value="P-loop containing nucleoside triphosphate hydrolases"/>
    <property type="match status" value="1"/>
</dbReference>
<proteinExistence type="predicted"/>
<gene>
    <name evidence="5" type="ORF">ABOM_007224</name>
</gene>
<dbReference type="PROSITE" id="PS50088">
    <property type="entry name" value="ANK_REPEAT"/>
    <property type="match status" value="1"/>
</dbReference>
<organism evidence="5 6">
    <name type="scientific">Aspergillus bombycis</name>
    <dbReference type="NCBI Taxonomy" id="109264"/>
    <lineage>
        <taxon>Eukaryota</taxon>
        <taxon>Fungi</taxon>
        <taxon>Dikarya</taxon>
        <taxon>Ascomycota</taxon>
        <taxon>Pezizomycotina</taxon>
        <taxon>Eurotiomycetes</taxon>
        <taxon>Eurotiomycetidae</taxon>
        <taxon>Eurotiales</taxon>
        <taxon>Aspergillaceae</taxon>
        <taxon>Aspergillus</taxon>
    </lineage>
</organism>
<dbReference type="InterPro" id="IPR056125">
    <property type="entry name" value="DUF7708"/>
</dbReference>
<dbReference type="InterPro" id="IPR027417">
    <property type="entry name" value="P-loop_NTPase"/>
</dbReference>
<dbReference type="InterPro" id="IPR002110">
    <property type="entry name" value="Ankyrin_rpt"/>
</dbReference>
<evidence type="ECO:0000313" key="6">
    <source>
        <dbReference type="Proteomes" id="UP000179179"/>
    </source>
</evidence>
<dbReference type="Pfam" id="PF12796">
    <property type="entry name" value="Ank_2"/>
    <property type="match status" value="2"/>
</dbReference>
<evidence type="ECO:0000313" key="5">
    <source>
        <dbReference type="EMBL" id="OGM44291.1"/>
    </source>
</evidence>
<dbReference type="PANTHER" id="PTHR10039">
    <property type="entry name" value="AMELOGENIN"/>
    <property type="match status" value="1"/>
</dbReference>
<evidence type="ECO:0000259" key="4">
    <source>
        <dbReference type="Pfam" id="PF24883"/>
    </source>
</evidence>
<reference evidence="5 6" key="1">
    <citation type="journal article" date="2016" name="Genome Biol. Evol.">
        <title>Draft genome sequence of an aflatoxigenic Aspergillus species, A. bombycis.</title>
        <authorList>
            <person name="Moore G.G."/>
            <person name="Mack B.M."/>
            <person name="Beltz S.B."/>
            <person name="Gilbert M.K."/>
        </authorList>
    </citation>
    <scope>NUCLEOTIDE SEQUENCE [LARGE SCALE GENOMIC DNA]</scope>
    <source>
        <strain evidence="6">NRRL 26010</strain>
    </source>
</reference>
<feature type="domain" description="Nephrocystin 3-like N-terminal" evidence="4">
    <location>
        <begin position="347"/>
        <end position="512"/>
    </location>
</feature>
<accession>A0A1F7ZXT2</accession>
<dbReference type="Proteomes" id="UP000179179">
    <property type="component" value="Unassembled WGS sequence"/>
</dbReference>
<feature type="domain" description="DUF7708" evidence="3">
    <location>
        <begin position="132"/>
        <end position="262"/>
    </location>
</feature>
<dbReference type="InterPro" id="IPR036770">
    <property type="entry name" value="Ankyrin_rpt-contain_sf"/>
</dbReference>
<dbReference type="InterPro" id="IPR056884">
    <property type="entry name" value="NPHP3-like_N"/>
</dbReference>